<feature type="region of interest" description="Disordered" evidence="1">
    <location>
        <begin position="317"/>
        <end position="342"/>
    </location>
</feature>
<keyword evidence="4" id="KW-1185">Reference proteome</keyword>
<sequence length="972" mass="109163">MHVRYLQHQHQGTVQLLLMPLNTAAAGSVKNSKWLDDGDESDCDAVPLPIQTFLWRQTNPFLGAKIGKLHEASCVTFERVVVQNILHGLSPSLSDAIASVSRWKLIRAALPHVIQCCGSLLEASENRCLSTSLQKILYILHWMLLDAAAECAEVSSKDDINQQNRGQGLFSISSIQLFVYIIAPLADTVSEADISSNIRLESGLKIWQALWQNQQMLEANCRRIILGIYLIVVLDNNSLSGVFGPQDAPIIHISDICSGFSQEINENLEIPVENCQKVTIDDRTLRNRCEYKEAEKSTVAQKEIPQKETSPLVLAKAPSNDDTVSSSSQHTVIHNQPQPSHRERVDLHKVDNGRLQNGFHHFSLYLKLHVNQYSTATKSNDTDSADDSVEDYGQPDPMIATILDVAVIRALLITHWHEQGIHWAMRYLLNRLEQIQNHFAIYGTRNRSNSLPPGERKPSVAIGLPSCYTSTTWENFQLKQDENDRSKLHVAFNDSRSDPSLNNSCEILSIREDNVSVSNVSTKSERQSGKIAAKFYPEVLGSSSFIEKDGKISLTVIVKTINQVMERNCVANLCELALNIADTVLRIPSDQTEIFFPQLTTMIFRIYLTLGCPHGCNDGMKSQQGNFLRVKAKNILAQLEKLHQDRFRSIFVTYVEENNPQQILDLIHSITAFCRSEFLQETRRVPENKAPSYRNRFNEREKGIEGRIINATLRNLTTKLATIQDQLVQPENMSLLGDVRMLVNFIQDQHGNPFRRVALSALSNAVEKATKLERSISLLCLRSFESARKDESGKSSPGGLAPPSRNDQASLRRGLFKRREKSSHDSMLKSGAEDSDADSSPSTPRTISSIDDGLFPLMSATILKKKSTPKLHFAFNLLKSSRTENMDEECSDSETADDISEIDVMSAKKISCDSVRRPTGKSPVDGTVFLLVDRGFDEAHIFKYTFSFYELLDTFRLSSWKYSIVWLNCSSC</sequence>
<evidence type="ECO:0000259" key="2">
    <source>
        <dbReference type="Pfam" id="PF15778"/>
    </source>
</evidence>
<dbReference type="PANTHER" id="PTHR31781:SF1">
    <property type="entry name" value="PROTEIN UNC-80 HOMOLOG"/>
    <property type="match status" value="1"/>
</dbReference>
<protein>
    <recommendedName>
        <fullName evidence="2">Cation channel complex component UNC80 N-terminal domain-containing protein</fullName>
    </recommendedName>
</protein>
<dbReference type="GO" id="GO:0030424">
    <property type="term" value="C:axon"/>
    <property type="evidence" value="ECO:0007669"/>
    <property type="project" value="TreeGrafter"/>
</dbReference>
<evidence type="ECO:0000313" key="3">
    <source>
        <dbReference type="EMBL" id="KJH51438.1"/>
    </source>
</evidence>
<dbReference type="OrthoDB" id="5872419at2759"/>
<feature type="compositionally biased region" description="Low complexity" evidence="1">
    <location>
        <begin position="838"/>
        <end position="848"/>
    </location>
</feature>
<dbReference type="GO" id="GO:0055080">
    <property type="term" value="P:monoatomic cation homeostasis"/>
    <property type="evidence" value="ECO:0007669"/>
    <property type="project" value="TreeGrafter"/>
</dbReference>
<feature type="compositionally biased region" description="Polar residues" evidence="1">
    <location>
        <begin position="320"/>
        <end position="339"/>
    </location>
</feature>
<dbReference type="AlphaFoldDB" id="A0A0D8Y3J6"/>
<evidence type="ECO:0000256" key="1">
    <source>
        <dbReference type="SAM" id="MobiDB-lite"/>
    </source>
</evidence>
<name>A0A0D8Y3J6_DICVI</name>
<feature type="domain" description="Cation channel complex component UNC80 N-terminal" evidence="2">
    <location>
        <begin position="45"/>
        <end position="215"/>
    </location>
</feature>
<dbReference type="Pfam" id="PF15778">
    <property type="entry name" value="UNC80_N"/>
    <property type="match status" value="1"/>
</dbReference>
<organism evidence="3 4">
    <name type="scientific">Dictyocaulus viviparus</name>
    <name type="common">Bovine lungworm</name>
    <dbReference type="NCBI Taxonomy" id="29172"/>
    <lineage>
        <taxon>Eukaryota</taxon>
        <taxon>Metazoa</taxon>
        <taxon>Ecdysozoa</taxon>
        <taxon>Nematoda</taxon>
        <taxon>Chromadorea</taxon>
        <taxon>Rhabditida</taxon>
        <taxon>Rhabditina</taxon>
        <taxon>Rhabditomorpha</taxon>
        <taxon>Strongyloidea</taxon>
        <taxon>Metastrongylidae</taxon>
        <taxon>Dictyocaulus</taxon>
    </lineage>
</organism>
<proteinExistence type="predicted"/>
<evidence type="ECO:0000313" key="4">
    <source>
        <dbReference type="Proteomes" id="UP000053766"/>
    </source>
</evidence>
<feature type="region of interest" description="Disordered" evidence="1">
    <location>
        <begin position="789"/>
        <end position="848"/>
    </location>
</feature>
<dbReference type="STRING" id="29172.A0A0D8Y3J6"/>
<reference evidence="3 4" key="1">
    <citation type="submission" date="2013-11" db="EMBL/GenBank/DDBJ databases">
        <title>Draft genome of the bovine lungworm Dictyocaulus viviparus.</title>
        <authorList>
            <person name="Mitreva M."/>
        </authorList>
    </citation>
    <scope>NUCLEOTIDE SEQUENCE [LARGE SCALE GENOMIC DNA]</scope>
    <source>
        <strain evidence="3 4">HannoverDv2000</strain>
    </source>
</reference>
<dbReference type="GO" id="GO:0005261">
    <property type="term" value="F:monoatomic cation channel activity"/>
    <property type="evidence" value="ECO:0007669"/>
    <property type="project" value="TreeGrafter"/>
</dbReference>
<accession>A0A0D8Y3J6</accession>
<gene>
    <name evidence="3" type="ORF">DICVIV_02354</name>
</gene>
<dbReference type="InterPro" id="IPR031542">
    <property type="entry name" value="UNC80_N"/>
</dbReference>
<dbReference type="Proteomes" id="UP000053766">
    <property type="component" value="Unassembled WGS sequence"/>
</dbReference>
<reference evidence="4" key="2">
    <citation type="journal article" date="2016" name="Sci. Rep.">
        <title>Dictyocaulus viviparus genome, variome and transcriptome elucidate lungworm biology and support future intervention.</title>
        <authorList>
            <person name="McNulty S.N."/>
            <person name="Strube C."/>
            <person name="Rosa B.A."/>
            <person name="Martin J.C."/>
            <person name="Tyagi R."/>
            <person name="Choi Y.J."/>
            <person name="Wang Q."/>
            <person name="Hallsworth Pepin K."/>
            <person name="Zhang X."/>
            <person name="Ozersky P."/>
            <person name="Wilson R.K."/>
            <person name="Sternberg P.W."/>
            <person name="Gasser R.B."/>
            <person name="Mitreva M."/>
        </authorList>
    </citation>
    <scope>NUCLEOTIDE SEQUENCE [LARGE SCALE GENOMIC DNA]</scope>
    <source>
        <strain evidence="4">HannoverDv2000</strain>
    </source>
</reference>
<dbReference type="GO" id="GO:0034703">
    <property type="term" value="C:cation channel complex"/>
    <property type="evidence" value="ECO:0007669"/>
    <property type="project" value="TreeGrafter"/>
</dbReference>
<dbReference type="PANTHER" id="PTHR31781">
    <property type="entry name" value="UNC80"/>
    <property type="match status" value="1"/>
</dbReference>
<dbReference type="EMBL" id="KN716183">
    <property type="protein sequence ID" value="KJH51438.1"/>
    <property type="molecule type" value="Genomic_DNA"/>
</dbReference>